<dbReference type="KEGG" id="rhl:LPU83_pLPU83c_0753"/>
<dbReference type="AlphaFoldDB" id="W6RM61"/>
<reference evidence="1" key="1">
    <citation type="submission" date="2013-11" db="EMBL/GenBank/DDBJ databases">
        <title>Draft genome sequence of the broad-host-range Rhizobium sp. LPU83 strain, a member of the low-genetic diversity Oregon-like Rhizobium sp. group.</title>
        <authorList>
            <person name="Wibberg D."/>
            <person name="Puehler A."/>
            <person name="Schlueter A."/>
        </authorList>
    </citation>
    <scope>NUCLEOTIDE SEQUENCE [LARGE SCALE GENOMIC DNA]</scope>
    <source>
        <strain evidence="1">LPU83</strain>
        <plasmid evidence="1">pLPU83c</plasmid>
    </source>
</reference>
<protein>
    <submittedName>
        <fullName evidence="1">Uncharacterized protein</fullName>
    </submittedName>
</protein>
<accession>W6RM61</accession>
<dbReference type="EMBL" id="HG916854">
    <property type="protein sequence ID" value="CDM61315.1"/>
    <property type="molecule type" value="Genomic_DNA"/>
</dbReference>
<evidence type="ECO:0000313" key="2">
    <source>
        <dbReference type="Proteomes" id="UP000019443"/>
    </source>
</evidence>
<dbReference type="HOGENOM" id="CLU_3238724_0_0_5"/>
<gene>
    <name evidence="1" type="ORF">LPU83_pLPU83c_0753</name>
</gene>
<proteinExistence type="predicted"/>
<name>W6RM61_9HYPH</name>
<organism evidence="1 2">
    <name type="scientific">Rhizobium favelukesii</name>
    <dbReference type="NCBI Taxonomy" id="348824"/>
    <lineage>
        <taxon>Bacteria</taxon>
        <taxon>Pseudomonadati</taxon>
        <taxon>Pseudomonadota</taxon>
        <taxon>Alphaproteobacteria</taxon>
        <taxon>Hyphomicrobiales</taxon>
        <taxon>Rhizobiaceae</taxon>
        <taxon>Rhizobium/Agrobacterium group</taxon>
        <taxon>Rhizobium</taxon>
    </lineage>
</organism>
<keyword evidence="2" id="KW-1185">Reference proteome</keyword>
<keyword evidence="1" id="KW-0614">Plasmid</keyword>
<dbReference type="Proteomes" id="UP000019443">
    <property type="component" value="Plasmid pLPU83c"/>
</dbReference>
<sequence length="43" mass="4978">MGWRLRENAVVYALTFIQSWADRIVPVVVLTELVRWTCSNGAR</sequence>
<geneLocation type="plasmid" evidence="1 2">
    <name>pLPU83c</name>
</geneLocation>
<evidence type="ECO:0000313" key="1">
    <source>
        <dbReference type="EMBL" id="CDM61315.1"/>
    </source>
</evidence>